<dbReference type="Gene3D" id="6.20.40.10">
    <property type="match status" value="1"/>
</dbReference>
<dbReference type="InterPro" id="IPR042178">
    <property type="entry name" value="Serpin_sf_1"/>
</dbReference>
<dbReference type="InterPro" id="IPR023795">
    <property type="entry name" value="Serpin_CS"/>
</dbReference>
<dbReference type="PANTHER" id="PTHR11461">
    <property type="entry name" value="SERINE PROTEASE INHIBITOR, SERPIN"/>
    <property type="match status" value="1"/>
</dbReference>
<reference evidence="5" key="1">
    <citation type="submission" date="2020-11" db="EMBL/GenBank/DDBJ databases">
        <authorList>
            <person name="Tran Van P."/>
        </authorList>
    </citation>
    <scope>NUCLEOTIDE SEQUENCE</scope>
</reference>
<dbReference type="InterPro" id="IPR042185">
    <property type="entry name" value="Serpin_sf_2"/>
</dbReference>
<dbReference type="GO" id="GO:0004867">
    <property type="term" value="F:serine-type endopeptidase inhibitor activity"/>
    <property type="evidence" value="ECO:0007669"/>
    <property type="project" value="UniProtKB-KW"/>
</dbReference>
<dbReference type="Gene3D" id="2.10.310.10">
    <property type="entry name" value="Serpins superfamily"/>
    <property type="match status" value="1"/>
</dbReference>
<comment type="similarity">
    <text evidence="3">Belongs to the serpin family.</text>
</comment>
<dbReference type="AlphaFoldDB" id="A0A7R9FXH6"/>
<evidence type="ECO:0000256" key="3">
    <source>
        <dbReference type="RuleBase" id="RU000411"/>
    </source>
</evidence>
<dbReference type="GO" id="GO:0045861">
    <property type="term" value="P:negative regulation of proteolysis"/>
    <property type="evidence" value="ECO:0007669"/>
    <property type="project" value="UniProtKB-ARBA"/>
</dbReference>
<name>A0A7R9FXH6_TIMSH</name>
<dbReference type="InterPro" id="IPR023796">
    <property type="entry name" value="Serpin_dom"/>
</dbReference>
<feature type="domain" description="Serpin" evidence="4">
    <location>
        <begin position="123"/>
        <end position="555"/>
    </location>
</feature>
<dbReference type="InterPro" id="IPR000215">
    <property type="entry name" value="Serpin_fam"/>
</dbReference>
<evidence type="ECO:0000313" key="5">
    <source>
        <dbReference type="EMBL" id="CAD7258877.1"/>
    </source>
</evidence>
<evidence type="ECO:0000256" key="2">
    <source>
        <dbReference type="ARBA" id="ARBA00022900"/>
    </source>
</evidence>
<dbReference type="Pfam" id="PF00079">
    <property type="entry name" value="Serpin"/>
    <property type="match status" value="2"/>
</dbReference>
<dbReference type="Gene3D" id="3.30.497.10">
    <property type="entry name" value="Antithrombin, subunit I, domain 2"/>
    <property type="match status" value="1"/>
</dbReference>
<evidence type="ECO:0000259" key="4">
    <source>
        <dbReference type="SMART" id="SM00093"/>
    </source>
</evidence>
<dbReference type="CDD" id="cd00172">
    <property type="entry name" value="serpin"/>
    <property type="match status" value="1"/>
</dbReference>
<dbReference type="SUPFAM" id="SSF56574">
    <property type="entry name" value="Serpins"/>
    <property type="match status" value="1"/>
</dbReference>
<gene>
    <name evidence="5" type="ORF">TSIB3V08_LOCUS3098</name>
</gene>
<dbReference type="EMBL" id="OC001002">
    <property type="protein sequence ID" value="CAD7258877.1"/>
    <property type="molecule type" value="Genomic_DNA"/>
</dbReference>
<dbReference type="PROSITE" id="PS00284">
    <property type="entry name" value="SERPIN"/>
    <property type="match status" value="1"/>
</dbReference>
<dbReference type="PANTHER" id="PTHR11461:SF342">
    <property type="entry name" value="SERINE PROTEASE INHIBITOR 28DC"/>
    <property type="match status" value="1"/>
</dbReference>
<dbReference type="GO" id="GO:0005615">
    <property type="term" value="C:extracellular space"/>
    <property type="evidence" value="ECO:0007669"/>
    <property type="project" value="InterPro"/>
</dbReference>
<organism evidence="5">
    <name type="scientific">Timema shepardi</name>
    <name type="common">Walking stick</name>
    <dbReference type="NCBI Taxonomy" id="629360"/>
    <lineage>
        <taxon>Eukaryota</taxon>
        <taxon>Metazoa</taxon>
        <taxon>Ecdysozoa</taxon>
        <taxon>Arthropoda</taxon>
        <taxon>Hexapoda</taxon>
        <taxon>Insecta</taxon>
        <taxon>Pterygota</taxon>
        <taxon>Neoptera</taxon>
        <taxon>Polyneoptera</taxon>
        <taxon>Phasmatodea</taxon>
        <taxon>Timematodea</taxon>
        <taxon>Timematoidea</taxon>
        <taxon>Timematidae</taxon>
        <taxon>Timema</taxon>
    </lineage>
</organism>
<sequence>MGRSRIGNWPIPFWFRPRRIPSNMILGVILLVTTTLTRPLSGTTLNFPVKPQLVNDSFVAKGNETGVLARVGNGGDVSFNEGIRFLQEGSNEGLSAPQNTRDTNRDVWRSHVERLISRGILQLALRLQETLPANDENVIYSPLSISGALNQVWLGARGRTAIEVAEVLGLSSDLERESVLDALFLQEGYPVLRGFAELSRDLYRSEVLAVDFSGHASDAQAQINKWVESKTLGRLKNFLSSAPSRDTRMLIANAIYFNGEWEYPFMDELTYVRPFTVTGGEPQPGASTSETILVPMMTNAAELPYSDNHRLNCRVVGLPYKGREVIMYLVLPRDTGLDALRALKKRLSVDDIEELISSTKELPVIVSIPRMHLESTINLKDALEALGVHALFDPSKSDLGGISPGYARNDTFSLSMRIFEDDNTTTTTKTTAKTTAKVTKVDFLNTTATGSTPQASKNRTKRYTNTGYRPAEVTMTMEEKPAIETSVNPGLYADDVIHKVEIEVTETGTVASAATAVIILRDGSHHVVRFDRPFLFFIRHEPTKFVLFWGSVVRPARKGT</sequence>
<dbReference type="FunFam" id="2.30.39.10:FF:000035">
    <property type="entry name" value="Serine protease inhibitor (serpin) 16"/>
    <property type="match status" value="1"/>
</dbReference>
<proteinExistence type="inferred from homology"/>
<dbReference type="Gene3D" id="2.30.39.10">
    <property type="entry name" value="Alpha-1-antitrypsin, domain 1"/>
    <property type="match status" value="1"/>
</dbReference>
<keyword evidence="2" id="KW-0722">Serine protease inhibitor</keyword>
<dbReference type="InterPro" id="IPR036186">
    <property type="entry name" value="Serpin_sf"/>
</dbReference>
<protein>
    <recommendedName>
        <fullName evidence="4">Serpin domain-containing protein</fullName>
    </recommendedName>
</protein>
<evidence type="ECO:0000256" key="1">
    <source>
        <dbReference type="ARBA" id="ARBA00022690"/>
    </source>
</evidence>
<accession>A0A7R9FXH6</accession>
<keyword evidence="1" id="KW-0646">Protease inhibitor</keyword>
<dbReference type="SMART" id="SM00093">
    <property type="entry name" value="SERPIN"/>
    <property type="match status" value="1"/>
</dbReference>